<dbReference type="InterPro" id="IPR010572">
    <property type="entry name" value="Tail_dom"/>
</dbReference>
<evidence type="ECO:0000313" key="4">
    <source>
        <dbReference type="Proteomes" id="UP000597038"/>
    </source>
</evidence>
<dbReference type="RefSeq" id="WP_198092686.1">
    <property type="nucleotide sequence ID" value="NZ_JAEDAQ010000007.1"/>
</dbReference>
<evidence type="ECO:0000259" key="2">
    <source>
        <dbReference type="Pfam" id="PF24650"/>
    </source>
</evidence>
<dbReference type="Gene3D" id="3.55.50.40">
    <property type="match status" value="1"/>
</dbReference>
<accession>A0ABS0QNN6</accession>
<reference evidence="3 4" key="1">
    <citation type="submission" date="2020-12" db="EMBL/GenBank/DDBJ databases">
        <title>Genomic analysis of Staphylococcus felis from a cat with skin infection.</title>
        <authorList>
            <person name="Aslantas O."/>
            <person name="Keskin O."/>
            <person name="Buyukaltay K."/>
            <person name="Gullu Yucetepe A."/>
        </authorList>
    </citation>
    <scope>NUCLEOTIDE SEQUENCE [LARGE SCALE GENOMIC DNA]</scope>
    <source>
        <strain evidence="3 4">HARRANVET</strain>
    </source>
</reference>
<dbReference type="Proteomes" id="UP000597038">
    <property type="component" value="Unassembled WGS sequence"/>
</dbReference>
<gene>
    <name evidence="3" type="ORF">I9026_05760</name>
</gene>
<organism evidence="3 4">
    <name type="scientific">Staphylococcus felis</name>
    <dbReference type="NCBI Taxonomy" id="46127"/>
    <lineage>
        <taxon>Bacteria</taxon>
        <taxon>Bacillati</taxon>
        <taxon>Bacillota</taxon>
        <taxon>Bacilli</taxon>
        <taxon>Bacillales</taxon>
        <taxon>Staphylococcaceae</taxon>
        <taxon>Staphylococcus</taxon>
    </lineage>
</organism>
<comment type="caution">
    <text evidence="3">The sequence shown here is derived from an EMBL/GenBank/DDBJ whole genome shotgun (WGS) entry which is preliminary data.</text>
</comment>
<proteinExistence type="predicted"/>
<evidence type="ECO:0000313" key="3">
    <source>
        <dbReference type="EMBL" id="MBH9580875.1"/>
    </source>
</evidence>
<protein>
    <submittedName>
        <fullName evidence="3">Phage tail protein</fullName>
    </submittedName>
</protein>
<dbReference type="InterPro" id="IPR056060">
    <property type="entry name" value="Tal_TT1_dom"/>
</dbReference>
<feature type="domain" description="Tail spike" evidence="1">
    <location>
        <begin position="93"/>
        <end position="314"/>
    </location>
</feature>
<dbReference type="Pfam" id="PF06605">
    <property type="entry name" value="Prophage_tail"/>
    <property type="match status" value="1"/>
</dbReference>
<name>A0ABS0QNN6_9STAP</name>
<evidence type="ECO:0000259" key="1">
    <source>
        <dbReference type="Pfam" id="PF06605"/>
    </source>
</evidence>
<dbReference type="Pfam" id="PF24650">
    <property type="entry name" value="TT1_Tal"/>
    <property type="match status" value="1"/>
</dbReference>
<dbReference type="EMBL" id="JAEDAQ010000007">
    <property type="protein sequence ID" value="MBH9580875.1"/>
    <property type="molecule type" value="Genomic_DNA"/>
</dbReference>
<keyword evidence="4" id="KW-1185">Reference proteome</keyword>
<feature type="domain" description="Tal N-terminal tail tube TT1" evidence="2">
    <location>
        <begin position="1"/>
        <end position="89"/>
    </location>
</feature>
<sequence length="496" mass="55710">MVAYLKNRIGEHYPLITNTEVTEQLSADGSVTFSIDENEYTKEYIDKIGLMWKVLSVAGEDDLNEYVVIMLERNSSGKAKTVNVTCRESHIHDLLRRRIYDNLTGSFTAKSYFDIVFKNSGYNYELKNKVSSSRWENAGDGDTRLEMFKNGLKRYGLEYEYDPKTRTFYLYAFLQRKVDYYLSSDVNVSNVSIEEDGSEIYTYIRGYGDFEENSKFQEGGLQIIFDHPMSDAIGVHEAPPLIDGKYKNEDSMKRELEARISASQKISLTIDFVALREEYSEAVPKIGDIVTVKDTNLGINDEVRIIEVNTKRNAKGNITEQTVVLGDYKNRERYMKAINNAASFVNNVSGGSKSITTMKEKVENTTKATRSAIDFVNGMNANGRGVFAKSGSNVLSLENDATLKYSSDDGNTSTTLISGNGLNTEVVPSATTTHKGMMSSSDKNKLDQLYPEKQITDDERLKISQLKTNDKGLIISDGKNEFNLIVVNGKIEVKPV</sequence>